<dbReference type="Proteomes" id="UP000644699">
    <property type="component" value="Unassembled WGS sequence"/>
</dbReference>
<evidence type="ECO:0000256" key="6">
    <source>
        <dbReference type="SAM" id="MobiDB-lite"/>
    </source>
</evidence>
<evidence type="ECO:0000256" key="4">
    <source>
        <dbReference type="ARBA" id="ARBA00022884"/>
    </source>
</evidence>
<dbReference type="Gene3D" id="1.10.940.10">
    <property type="entry name" value="NusB-like"/>
    <property type="match status" value="1"/>
</dbReference>
<evidence type="ECO:0000256" key="3">
    <source>
        <dbReference type="ARBA" id="ARBA00022691"/>
    </source>
</evidence>
<evidence type="ECO:0000256" key="5">
    <source>
        <dbReference type="PROSITE-ProRule" id="PRU01023"/>
    </source>
</evidence>
<keyword evidence="1 5" id="KW-0489">Methyltransferase</keyword>
<feature type="domain" description="SAM-dependent MTase RsmB/NOP-type" evidence="7">
    <location>
        <begin position="173"/>
        <end position="454"/>
    </location>
</feature>
<evidence type="ECO:0000313" key="9">
    <source>
        <dbReference type="Proteomes" id="UP000644699"/>
    </source>
</evidence>
<keyword evidence="3 5" id="KW-0949">S-adenosyl-L-methionine</keyword>
<dbReference type="GO" id="GO:0008173">
    <property type="term" value="F:RNA methyltransferase activity"/>
    <property type="evidence" value="ECO:0007669"/>
    <property type="project" value="InterPro"/>
</dbReference>
<evidence type="ECO:0000259" key="7">
    <source>
        <dbReference type="PROSITE" id="PS51686"/>
    </source>
</evidence>
<reference evidence="8" key="1">
    <citation type="journal article" date="2014" name="Int. J. Syst. Evol. Microbiol.">
        <title>Complete genome sequence of Corynebacterium casei LMG S-19264T (=DSM 44701T), isolated from a smear-ripened cheese.</title>
        <authorList>
            <consortium name="US DOE Joint Genome Institute (JGI-PGF)"/>
            <person name="Walter F."/>
            <person name="Albersmeier A."/>
            <person name="Kalinowski J."/>
            <person name="Ruckert C."/>
        </authorList>
    </citation>
    <scope>NUCLEOTIDE SEQUENCE</scope>
    <source>
        <strain evidence="8">CGMCC 1.15367</strain>
    </source>
</reference>
<dbReference type="GO" id="GO:0003723">
    <property type="term" value="F:RNA binding"/>
    <property type="evidence" value="ECO:0007669"/>
    <property type="project" value="UniProtKB-UniRule"/>
</dbReference>
<dbReference type="GO" id="GO:0006355">
    <property type="term" value="P:regulation of DNA-templated transcription"/>
    <property type="evidence" value="ECO:0007669"/>
    <property type="project" value="InterPro"/>
</dbReference>
<feature type="binding site" evidence="5">
    <location>
        <position position="287"/>
    </location>
    <ligand>
        <name>S-adenosyl-L-methionine</name>
        <dbReference type="ChEBI" id="CHEBI:59789"/>
    </ligand>
</feature>
<dbReference type="InterPro" id="IPR049560">
    <property type="entry name" value="MeTrfase_RsmB-F_NOP2_cat"/>
</dbReference>
<dbReference type="FunFam" id="3.40.50.150:FF:000257">
    <property type="entry name" value="16S rRNA methyltransferase"/>
    <property type="match status" value="1"/>
</dbReference>
<dbReference type="Gene3D" id="3.40.50.150">
    <property type="entry name" value="Vaccinia Virus protein VP39"/>
    <property type="match status" value="1"/>
</dbReference>
<dbReference type="CDD" id="cd02440">
    <property type="entry name" value="AdoMet_MTases"/>
    <property type="match status" value="1"/>
</dbReference>
<keyword evidence="2 5" id="KW-0808">Transferase</keyword>
<feature type="binding site" evidence="5">
    <location>
        <begin position="266"/>
        <end position="272"/>
    </location>
    <ligand>
        <name>S-adenosyl-L-methionine</name>
        <dbReference type="ChEBI" id="CHEBI:59789"/>
    </ligand>
</feature>
<feature type="active site" description="Nucleophile" evidence="5">
    <location>
        <position position="382"/>
    </location>
</feature>
<feature type="binding site" evidence="5">
    <location>
        <position position="329"/>
    </location>
    <ligand>
        <name>S-adenosyl-L-methionine</name>
        <dbReference type="ChEBI" id="CHEBI:59789"/>
    </ligand>
</feature>
<dbReference type="SUPFAM" id="SSF53335">
    <property type="entry name" value="S-adenosyl-L-methionine-dependent methyltransferases"/>
    <property type="match status" value="1"/>
</dbReference>
<comment type="caution">
    <text evidence="8">The sequence shown here is derived from an EMBL/GenBank/DDBJ whole genome shotgun (WGS) entry which is preliminary data.</text>
</comment>
<dbReference type="Pfam" id="PF01189">
    <property type="entry name" value="Methyltr_RsmB-F"/>
    <property type="match status" value="1"/>
</dbReference>
<dbReference type="EMBL" id="BMIQ01000004">
    <property type="protein sequence ID" value="GGE06669.1"/>
    <property type="molecule type" value="Genomic_DNA"/>
</dbReference>
<dbReference type="InterPro" id="IPR006027">
    <property type="entry name" value="NusB_RsmB_TIM44"/>
</dbReference>
<organism evidence="8 9">
    <name type="scientific">Aureimonas endophytica</name>
    <dbReference type="NCBI Taxonomy" id="2027858"/>
    <lineage>
        <taxon>Bacteria</taxon>
        <taxon>Pseudomonadati</taxon>
        <taxon>Pseudomonadota</taxon>
        <taxon>Alphaproteobacteria</taxon>
        <taxon>Hyphomicrobiales</taxon>
        <taxon>Aurantimonadaceae</taxon>
        <taxon>Aureimonas</taxon>
    </lineage>
</organism>
<evidence type="ECO:0000256" key="1">
    <source>
        <dbReference type="ARBA" id="ARBA00022603"/>
    </source>
</evidence>
<dbReference type="PRINTS" id="PR02008">
    <property type="entry name" value="RCMTFAMILY"/>
</dbReference>
<evidence type="ECO:0000313" key="8">
    <source>
        <dbReference type="EMBL" id="GGE06669.1"/>
    </source>
</evidence>
<dbReference type="RefSeq" id="WP_188909356.1">
    <property type="nucleotide sequence ID" value="NZ_BMIQ01000004.1"/>
</dbReference>
<accession>A0A916ZNS6</accession>
<keyword evidence="9" id="KW-1185">Reference proteome</keyword>
<dbReference type="InterPro" id="IPR023267">
    <property type="entry name" value="RCMT"/>
</dbReference>
<keyword evidence="4 5" id="KW-0694">RNA-binding</keyword>
<feature type="region of interest" description="Disordered" evidence="6">
    <location>
        <begin position="1"/>
        <end position="21"/>
    </location>
</feature>
<reference evidence="8" key="2">
    <citation type="submission" date="2020-09" db="EMBL/GenBank/DDBJ databases">
        <authorList>
            <person name="Sun Q."/>
            <person name="Zhou Y."/>
        </authorList>
    </citation>
    <scope>NUCLEOTIDE SEQUENCE</scope>
    <source>
        <strain evidence="8">CGMCC 1.15367</strain>
    </source>
</reference>
<dbReference type="InterPro" id="IPR035926">
    <property type="entry name" value="NusB-like_sf"/>
</dbReference>
<dbReference type="InterPro" id="IPR001678">
    <property type="entry name" value="MeTrfase_RsmB-F_NOP2_dom"/>
</dbReference>
<proteinExistence type="inferred from homology"/>
<dbReference type="PANTHER" id="PTHR22807:SF61">
    <property type="entry name" value="NOL1_NOP2_SUN FAMILY PROTEIN _ ANTITERMINATION NUSB DOMAIN-CONTAINING PROTEIN"/>
    <property type="match status" value="1"/>
</dbReference>
<comment type="similarity">
    <text evidence="5">Belongs to the class I-like SAM-binding methyltransferase superfamily. RsmB/NOP family.</text>
</comment>
<dbReference type="SUPFAM" id="SSF48013">
    <property type="entry name" value="NusB-like"/>
    <property type="match status" value="1"/>
</dbReference>
<name>A0A916ZNS6_9HYPH</name>
<feature type="binding site" evidence="5">
    <location>
        <position position="313"/>
    </location>
    <ligand>
        <name>S-adenosyl-L-methionine</name>
        <dbReference type="ChEBI" id="CHEBI:59789"/>
    </ligand>
</feature>
<dbReference type="PANTHER" id="PTHR22807">
    <property type="entry name" value="NOP2 YEAST -RELATED NOL1/NOP2/FMU SUN DOMAIN-CONTAINING"/>
    <property type="match status" value="1"/>
</dbReference>
<sequence length="455" mass="47902">MSAASKKGARRPAPAPAAPDRPGLAARLVAARLLGAVVETRTSLDGLTDPKGGHPGFRALEPRDQGLVKAILLSALRHRGTLERVLAERLEHPLPEGARSLRHLLHVAAAQILFLDVPDSAAVDLGVAAADGDPRNRRFKGLVNALLRRLAREKAAIAPLAGETLPGWLRERLVASYGVPATEAIALAHLAPAPIDLTVKSDPEGWAARLGGRALPTGTVRLAALDGPLTDLPGFAEGEWWVQDAAAALPARLFGPLRGRRALDLCAAPGGKTAQLAEAGAAVTALDQSETRMRRLRDNLTRLGLQAETLVADAASFAPDAPFDAVLLDAPCSSTGTIRRHPDVAFTKDAAEVEKLARVQARLLAHAAKLVAPGGTLVFSNCSLDPAEGEAVVEAFLAEEPDFHLDPVRPEELPGLGEAIDAQGRLRTLPSMLADPEPRLSGLDGFFAARLIRRG</sequence>
<evidence type="ECO:0000256" key="2">
    <source>
        <dbReference type="ARBA" id="ARBA00022679"/>
    </source>
</evidence>
<dbReference type="InterPro" id="IPR029063">
    <property type="entry name" value="SAM-dependent_MTases_sf"/>
</dbReference>
<protein>
    <submittedName>
        <fullName evidence="8">MFS transporter</fullName>
    </submittedName>
</protein>
<dbReference type="GO" id="GO:0001510">
    <property type="term" value="P:RNA methylation"/>
    <property type="evidence" value="ECO:0007669"/>
    <property type="project" value="InterPro"/>
</dbReference>
<dbReference type="PROSITE" id="PS51686">
    <property type="entry name" value="SAM_MT_RSMB_NOP"/>
    <property type="match status" value="1"/>
</dbReference>
<dbReference type="AlphaFoldDB" id="A0A916ZNS6"/>
<gene>
    <name evidence="8" type="ORF">GCM10011390_27200</name>
</gene>
<dbReference type="Pfam" id="PF01029">
    <property type="entry name" value="NusB"/>
    <property type="match status" value="1"/>
</dbReference>